<dbReference type="Gene3D" id="3.90.1150.10">
    <property type="entry name" value="Aspartate Aminotransferase, domain 1"/>
    <property type="match status" value="1"/>
</dbReference>
<keyword evidence="7 11" id="KW-0663">Pyridoxal phosphate</keyword>
<evidence type="ECO:0000256" key="5">
    <source>
        <dbReference type="ARBA" id="ARBA00022576"/>
    </source>
</evidence>
<dbReference type="PANTHER" id="PTHR43206:SF1">
    <property type="entry name" value="4-AMINOBUTYRATE AMINOTRANSFERASE, MITOCHONDRIAL"/>
    <property type="match status" value="1"/>
</dbReference>
<keyword evidence="5" id="KW-0032">Aminotransferase</keyword>
<dbReference type="PROSITE" id="PS00600">
    <property type="entry name" value="AA_TRANSFER_CLASS_3"/>
    <property type="match status" value="1"/>
</dbReference>
<evidence type="ECO:0000256" key="10">
    <source>
        <dbReference type="ARBA" id="ARBA00048021"/>
    </source>
</evidence>
<proteinExistence type="inferred from homology"/>
<reference evidence="12" key="1">
    <citation type="submission" date="2022-10" db="EMBL/GenBank/DDBJ databases">
        <title>Tapping the CABI collections for fungal endophytes: first genome assemblies for Collariella, Neodidymelliopsis, Ascochyta clinopodiicola, Didymella pomorum, Didymosphaeria variabile, Neocosmospora piperis and Neocucurbitaria cava.</title>
        <authorList>
            <person name="Hill R."/>
        </authorList>
    </citation>
    <scope>NUCLEOTIDE SEQUENCE</scope>
    <source>
        <strain evidence="12">IMI 366586</strain>
    </source>
</reference>
<dbReference type="EMBL" id="JAPEUR010000266">
    <property type="protein sequence ID" value="KAJ4313168.1"/>
    <property type="molecule type" value="Genomic_DNA"/>
</dbReference>
<dbReference type="EC" id="2.6.1.19" evidence="3"/>
<dbReference type="Proteomes" id="UP001140502">
    <property type="component" value="Unassembled WGS sequence"/>
</dbReference>
<dbReference type="InterPro" id="IPR015422">
    <property type="entry name" value="PyrdxlP-dep_Trfase_small"/>
</dbReference>
<dbReference type="InterPro" id="IPR049704">
    <property type="entry name" value="Aminotrans_3_PPA_site"/>
</dbReference>
<dbReference type="AlphaFoldDB" id="A0A9W8W641"/>
<evidence type="ECO:0000256" key="1">
    <source>
        <dbReference type="ARBA" id="ARBA00001933"/>
    </source>
</evidence>
<gene>
    <name evidence="12" type="primary">UGA1_3</name>
    <name evidence="12" type="ORF">N0V84_009547</name>
</gene>
<keyword evidence="13" id="KW-1185">Reference proteome</keyword>
<dbReference type="InterPro" id="IPR015421">
    <property type="entry name" value="PyrdxlP-dep_Trfase_major"/>
</dbReference>
<dbReference type="OrthoDB" id="10260828at2759"/>
<protein>
    <recommendedName>
        <fullName evidence="4">4-aminobutyrate aminotransferase</fullName>
        <ecNumber evidence="3">2.6.1.19</ecNumber>
    </recommendedName>
    <alternativeName>
        <fullName evidence="9">GABA aminotransferase</fullName>
    </alternativeName>
    <alternativeName>
        <fullName evidence="8">Gamma-amino-N-butyrate transaminase</fullName>
    </alternativeName>
</protein>
<evidence type="ECO:0000313" key="13">
    <source>
        <dbReference type="Proteomes" id="UP001140502"/>
    </source>
</evidence>
<dbReference type="InterPro" id="IPR005814">
    <property type="entry name" value="Aminotrans_3"/>
</dbReference>
<evidence type="ECO:0000256" key="7">
    <source>
        <dbReference type="ARBA" id="ARBA00022898"/>
    </source>
</evidence>
<comment type="caution">
    <text evidence="12">The sequence shown here is derived from an EMBL/GenBank/DDBJ whole genome shotgun (WGS) entry which is preliminary data.</text>
</comment>
<dbReference type="GO" id="GO:0030170">
    <property type="term" value="F:pyridoxal phosphate binding"/>
    <property type="evidence" value="ECO:0007669"/>
    <property type="project" value="InterPro"/>
</dbReference>
<dbReference type="InterPro" id="IPR015424">
    <property type="entry name" value="PyrdxlP-dep_Trfase"/>
</dbReference>
<comment type="catalytic activity">
    <reaction evidence="10">
        <text>4-aminobutanoate + 2-oxoglutarate = succinate semialdehyde + L-glutamate</text>
        <dbReference type="Rhea" id="RHEA:23352"/>
        <dbReference type="ChEBI" id="CHEBI:16810"/>
        <dbReference type="ChEBI" id="CHEBI:29985"/>
        <dbReference type="ChEBI" id="CHEBI:57706"/>
        <dbReference type="ChEBI" id="CHEBI:59888"/>
        <dbReference type="EC" id="2.6.1.19"/>
    </reaction>
</comment>
<evidence type="ECO:0000256" key="8">
    <source>
        <dbReference type="ARBA" id="ARBA00030204"/>
    </source>
</evidence>
<evidence type="ECO:0000256" key="9">
    <source>
        <dbReference type="ARBA" id="ARBA00031787"/>
    </source>
</evidence>
<evidence type="ECO:0000256" key="2">
    <source>
        <dbReference type="ARBA" id="ARBA00008954"/>
    </source>
</evidence>
<dbReference type="GO" id="GO:0009450">
    <property type="term" value="P:gamma-aminobutyric acid catabolic process"/>
    <property type="evidence" value="ECO:0007669"/>
    <property type="project" value="TreeGrafter"/>
</dbReference>
<comment type="cofactor">
    <cofactor evidence="1">
        <name>pyridoxal 5'-phosphate</name>
        <dbReference type="ChEBI" id="CHEBI:597326"/>
    </cofactor>
</comment>
<evidence type="ECO:0000256" key="4">
    <source>
        <dbReference type="ARBA" id="ARBA00018543"/>
    </source>
</evidence>
<dbReference type="GO" id="GO:0005739">
    <property type="term" value="C:mitochondrion"/>
    <property type="evidence" value="ECO:0007669"/>
    <property type="project" value="TreeGrafter"/>
</dbReference>
<dbReference type="Pfam" id="PF00202">
    <property type="entry name" value="Aminotran_3"/>
    <property type="match status" value="1"/>
</dbReference>
<evidence type="ECO:0000256" key="6">
    <source>
        <dbReference type="ARBA" id="ARBA00022679"/>
    </source>
</evidence>
<organism evidence="12 13">
    <name type="scientific">Fusarium piperis</name>
    <dbReference type="NCBI Taxonomy" id="1435070"/>
    <lineage>
        <taxon>Eukaryota</taxon>
        <taxon>Fungi</taxon>
        <taxon>Dikarya</taxon>
        <taxon>Ascomycota</taxon>
        <taxon>Pezizomycotina</taxon>
        <taxon>Sordariomycetes</taxon>
        <taxon>Hypocreomycetidae</taxon>
        <taxon>Hypocreales</taxon>
        <taxon>Nectriaceae</taxon>
        <taxon>Fusarium</taxon>
        <taxon>Fusarium solani species complex</taxon>
    </lineage>
</organism>
<dbReference type="InterPro" id="IPR004631">
    <property type="entry name" value="4NH2But_aminotransferase_euk"/>
</dbReference>
<sequence>MPSAIQTSVTTAVPGPATTAGLKDLNKVFDVRAAQLVVDYDKSHGNFFVDVDGNTYLDVLAQVASIPLGYNNPALIAASRSPEMVSALANRPAIGFFPDSKWLKLLEDGLLRVAPKGLDQVFTAQSGSEANELAYKAAFMLYRRRERGEGVEWSEEDLRSCMDNLKPGSPDLAIMSFTNSFHGRGLGSLSTTRSKASHKVDIPAFNWPKAPFPALKYPLEDHVEDNAAEEKRCLEAVEHLITTWYCPVAALIVEPIQSEGGDNHASSAFFQGLRSITKKHNVVLIADEVQTGFGATGKFWGHEHWNLSSPPDIVTFSKKAQTAGYYFGDRKLIPDKPYRQVNTWMGDTARVIICKAIIEEILSKNLLEQNVRVGKVLYAEMERLAKKYPALIYNLRGKDRGTYIAFDTPDTGAVVSSMKRQGVNVGTCGTSSIRLRPMLIFEEQHGMKPTSTNHDNYDF</sequence>
<dbReference type="CDD" id="cd00610">
    <property type="entry name" value="OAT_like"/>
    <property type="match status" value="1"/>
</dbReference>
<dbReference type="PIRSF" id="PIRSF000521">
    <property type="entry name" value="Transaminase_4ab_Lys_Orn"/>
    <property type="match status" value="1"/>
</dbReference>
<name>A0A9W8W641_9HYPO</name>
<dbReference type="FunFam" id="3.40.640.10:FF:000029">
    <property type="entry name" value="4-aminobutyrate aminotransferase, mitochondrial"/>
    <property type="match status" value="1"/>
</dbReference>
<dbReference type="NCBIfam" id="TIGR00699">
    <property type="entry name" value="GABAtrns_euk"/>
    <property type="match status" value="1"/>
</dbReference>
<dbReference type="Gene3D" id="3.40.640.10">
    <property type="entry name" value="Type I PLP-dependent aspartate aminotransferase-like (Major domain)"/>
    <property type="match status" value="1"/>
</dbReference>
<evidence type="ECO:0000256" key="3">
    <source>
        <dbReference type="ARBA" id="ARBA00012912"/>
    </source>
</evidence>
<evidence type="ECO:0000256" key="11">
    <source>
        <dbReference type="RuleBase" id="RU003560"/>
    </source>
</evidence>
<dbReference type="PANTHER" id="PTHR43206">
    <property type="entry name" value="AMINOTRANSFERASE"/>
    <property type="match status" value="1"/>
</dbReference>
<evidence type="ECO:0000313" key="12">
    <source>
        <dbReference type="EMBL" id="KAJ4313168.1"/>
    </source>
</evidence>
<dbReference type="GO" id="GO:0034386">
    <property type="term" value="F:4-aminobutyrate:2-oxoglutarate transaminase activity"/>
    <property type="evidence" value="ECO:0007669"/>
    <property type="project" value="UniProtKB-EC"/>
</dbReference>
<dbReference type="SUPFAM" id="SSF53383">
    <property type="entry name" value="PLP-dependent transferases"/>
    <property type="match status" value="1"/>
</dbReference>
<keyword evidence="6" id="KW-0808">Transferase</keyword>
<accession>A0A9W8W641</accession>
<comment type="similarity">
    <text evidence="2 11">Belongs to the class-III pyridoxal-phosphate-dependent aminotransferase family.</text>
</comment>